<sequence length="288" mass="30733">MAMQCSSTEAPLERVLIAGAGDLGLRVGRLLRERGAKVYALRRHPPVHGDDGLCWIGGDLTAPASLGPLPRSITAVVYAPAPDERTAAAYRALYVDGLRGLIARLDTRALGRVLFVSSSAVYGEHGDDWVDEDTPPAPLTATGAALLEAERWLQAQPLPAVVLRLAGLYGPGRTELIERLRRGQARVPREVVHFANRIHVEDAATAVAHLLARRETAPLYVGTDDSPLPLATLYDHLAALLGVPPPAPGAPPPGVGSKRLSNRRLRASGWTPRWPDARAGYAALLAPD</sequence>
<keyword evidence="3" id="KW-1185">Reference proteome</keyword>
<protein>
    <submittedName>
        <fullName evidence="2">Nucleoside-diphosphate-sugar epimerases</fullName>
    </submittedName>
</protein>
<dbReference type="InterPro" id="IPR036291">
    <property type="entry name" value="NAD(P)-bd_dom_sf"/>
</dbReference>
<dbReference type="PANTHER" id="PTHR48079">
    <property type="entry name" value="PROTEIN YEEZ"/>
    <property type="match status" value="1"/>
</dbReference>
<evidence type="ECO:0000259" key="1">
    <source>
        <dbReference type="Pfam" id="PF01370"/>
    </source>
</evidence>
<dbReference type="EMBL" id="AP018560">
    <property type="protein sequence ID" value="BBD80125.1"/>
    <property type="molecule type" value="Genomic_DNA"/>
</dbReference>
<feature type="domain" description="NAD-dependent epimerase/dehydratase" evidence="1">
    <location>
        <begin position="15"/>
        <end position="215"/>
    </location>
</feature>
<proteinExistence type="predicted"/>
<dbReference type="GO" id="GO:0004029">
    <property type="term" value="F:aldehyde dehydrogenase (NAD+) activity"/>
    <property type="evidence" value="ECO:0007669"/>
    <property type="project" value="TreeGrafter"/>
</dbReference>
<accession>A0A2Z6E4S7</accession>
<dbReference type="Pfam" id="PF01370">
    <property type="entry name" value="Epimerase"/>
    <property type="match status" value="1"/>
</dbReference>
<dbReference type="GO" id="GO:0005737">
    <property type="term" value="C:cytoplasm"/>
    <property type="evidence" value="ECO:0007669"/>
    <property type="project" value="TreeGrafter"/>
</dbReference>
<evidence type="ECO:0000313" key="2">
    <source>
        <dbReference type="EMBL" id="BBD80125.1"/>
    </source>
</evidence>
<dbReference type="Proteomes" id="UP000270530">
    <property type="component" value="Chromosome"/>
</dbReference>
<dbReference type="InterPro" id="IPR001509">
    <property type="entry name" value="Epimerase_deHydtase"/>
</dbReference>
<reference evidence="3" key="1">
    <citation type="submission" date="2018-04" db="EMBL/GenBank/DDBJ databases">
        <authorList>
            <person name="Watanabe M."/>
            <person name="Kojima H."/>
        </authorList>
    </citation>
    <scope>NUCLEOTIDE SEQUENCE [LARGE SCALE GENOMIC DNA]</scope>
    <source>
        <strain evidence="3">Dysh456</strain>
    </source>
</reference>
<dbReference type="SUPFAM" id="SSF51735">
    <property type="entry name" value="NAD(P)-binding Rossmann-fold domains"/>
    <property type="match status" value="1"/>
</dbReference>
<dbReference type="InterPro" id="IPR051783">
    <property type="entry name" value="NAD(P)-dependent_oxidoreduct"/>
</dbReference>
<organism evidence="2 3">
    <name type="scientific">Aerosticca soli</name>
    <dbReference type="NCBI Taxonomy" id="2010829"/>
    <lineage>
        <taxon>Bacteria</taxon>
        <taxon>Pseudomonadati</taxon>
        <taxon>Pseudomonadota</taxon>
        <taxon>Gammaproteobacteria</taxon>
        <taxon>Lysobacterales</taxon>
        <taxon>Rhodanobacteraceae</taxon>
        <taxon>Aerosticca</taxon>
    </lineage>
</organism>
<dbReference type="KEGG" id="rbd:ALSL_1468"/>
<name>A0A2Z6E4S7_9GAMM</name>
<reference evidence="3" key="2">
    <citation type="submission" date="2018-06" db="EMBL/GenBank/DDBJ databases">
        <title>Genome sequence of Rhodanobacteraceae bacterium strain Dysh456.</title>
        <authorList>
            <person name="Fukui M."/>
        </authorList>
    </citation>
    <scope>NUCLEOTIDE SEQUENCE [LARGE SCALE GENOMIC DNA]</scope>
    <source>
        <strain evidence="3">Dysh456</strain>
    </source>
</reference>
<dbReference type="RefSeq" id="WP_231700188.1">
    <property type="nucleotide sequence ID" value="NZ_AP018560.1"/>
</dbReference>
<evidence type="ECO:0000313" key="3">
    <source>
        <dbReference type="Proteomes" id="UP000270530"/>
    </source>
</evidence>
<dbReference type="AlphaFoldDB" id="A0A2Z6E4S7"/>
<dbReference type="Gene3D" id="3.40.50.720">
    <property type="entry name" value="NAD(P)-binding Rossmann-like Domain"/>
    <property type="match status" value="1"/>
</dbReference>
<dbReference type="PANTHER" id="PTHR48079:SF6">
    <property type="entry name" value="NAD(P)-BINDING DOMAIN-CONTAINING PROTEIN-RELATED"/>
    <property type="match status" value="1"/>
</dbReference>
<gene>
    <name evidence="2" type="ORF">ALSL_1468</name>
</gene>